<sequence length="423" mass="44191">MTYAFECLSCGATTDPDDRPAGCPECGGRLEVAHEDLPDALPDSERTDLWRYADWLPTEGLELAAADDPAVSTDAPPSSMGEGWTPLADAPHTAEAAAADFDAVGPELYLKNETTNPTWSWKDRLASVVVPHAVADDTSRIAAASTGNHASAVAAYASRAGVERTLAFLSPSSEPPHHRQIRAYGAESIRLSDYGQRKRLLGELADRGWFVAYNLAGRYTGQPYVYEGYKTIAYELVEQLGEVPDAVVVPVGAGDGFYGIWKGFRELAARGVVAETPRMVSAESAERHPLAAAYETDAESVGRDDGPEPLSTSTMGATSGDHALAAVRASGGAAYAADREAVESAVRAMGRDGVFLEPASALAPAVVSQAFADGVVGPDDAVVAVGTGAGVAWPEKTASALGESPTVEPSLEAIAEAVPFPLD</sequence>
<dbReference type="SUPFAM" id="SSF53686">
    <property type="entry name" value="Tryptophan synthase beta subunit-like PLP-dependent enzymes"/>
    <property type="match status" value="1"/>
</dbReference>
<evidence type="ECO:0000259" key="5">
    <source>
        <dbReference type="Pfam" id="PF00291"/>
    </source>
</evidence>
<evidence type="ECO:0000313" key="7">
    <source>
        <dbReference type="Proteomes" id="UP001595945"/>
    </source>
</evidence>
<evidence type="ECO:0000256" key="1">
    <source>
        <dbReference type="ARBA" id="ARBA00001933"/>
    </source>
</evidence>
<dbReference type="EMBL" id="JBHSHT010000002">
    <property type="protein sequence ID" value="MFC4826246.1"/>
    <property type="molecule type" value="Genomic_DNA"/>
</dbReference>
<dbReference type="GO" id="GO:0016829">
    <property type="term" value="F:lyase activity"/>
    <property type="evidence" value="ECO:0007669"/>
    <property type="project" value="UniProtKB-KW"/>
</dbReference>
<dbReference type="PANTHER" id="PTHR48078">
    <property type="entry name" value="THREONINE DEHYDRATASE, MITOCHONDRIAL-RELATED"/>
    <property type="match status" value="1"/>
</dbReference>
<dbReference type="Pfam" id="PF00291">
    <property type="entry name" value="PALP"/>
    <property type="match status" value="1"/>
</dbReference>
<dbReference type="GeneID" id="73046658"/>
<keyword evidence="3" id="KW-0456">Lyase</keyword>
<reference evidence="6 7" key="1">
    <citation type="journal article" date="2019" name="Int. J. Syst. Evol. Microbiol.">
        <title>The Global Catalogue of Microorganisms (GCM) 10K type strain sequencing project: providing services to taxonomists for standard genome sequencing and annotation.</title>
        <authorList>
            <consortium name="The Broad Institute Genomics Platform"/>
            <consortium name="The Broad Institute Genome Sequencing Center for Infectious Disease"/>
            <person name="Wu L."/>
            <person name="Ma J."/>
        </authorList>
    </citation>
    <scope>NUCLEOTIDE SEQUENCE [LARGE SCALE GENOMIC DNA]</scope>
    <source>
        <strain evidence="6 7">XZYJ18</strain>
    </source>
</reference>
<dbReference type="InterPro" id="IPR050147">
    <property type="entry name" value="Ser/Thr_Dehydratase"/>
</dbReference>
<gene>
    <name evidence="6" type="ORF">ACFO9K_18485</name>
</gene>
<dbReference type="InterPro" id="IPR001926">
    <property type="entry name" value="TrpB-like_PALP"/>
</dbReference>
<keyword evidence="2" id="KW-0663">Pyridoxal phosphate</keyword>
<dbReference type="RefSeq" id="WP_254268137.1">
    <property type="nucleotide sequence ID" value="NZ_CP100400.1"/>
</dbReference>
<dbReference type="AlphaFoldDB" id="A0ABD5Q6V4"/>
<evidence type="ECO:0000256" key="2">
    <source>
        <dbReference type="ARBA" id="ARBA00022898"/>
    </source>
</evidence>
<comment type="caution">
    <text evidence="6">The sequence shown here is derived from an EMBL/GenBank/DDBJ whole genome shotgun (WGS) entry which is preliminary data.</text>
</comment>
<dbReference type="PANTHER" id="PTHR48078:SF6">
    <property type="entry name" value="L-THREONINE DEHYDRATASE CATABOLIC TDCB"/>
    <property type="match status" value="1"/>
</dbReference>
<accession>A0ABD5Q6V4</accession>
<feature type="domain" description="Tryptophan synthase beta chain-like PALP" evidence="5">
    <location>
        <begin position="79"/>
        <end position="388"/>
    </location>
</feature>
<feature type="region of interest" description="Disordered" evidence="4">
    <location>
        <begin position="293"/>
        <end position="316"/>
    </location>
</feature>
<dbReference type="Proteomes" id="UP001595945">
    <property type="component" value="Unassembled WGS sequence"/>
</dbReference>
<evidence type="ECO:0000256" key="4">
    <source>
        <dbReference type="SAM" id="MobiDB-lite"/>
    </source>
</evidence>
<proteinExistence type="predicted"/>
<name>A0ABD5Q6V4_9EURY</name>
<keyword evidence="7" id="KW-1185">Reference proteome</keyword>
<comment type="cofactor">
    <cofactor evidence="1">
        <name>pyridoxal 5'-phosphate</name>
        <dbReference type="ChEBI" id="CHEBI:597326"/>
    </cofactor>
</comment>
<protein>
    <submittedName>
        <fullName evidence="6">Pyridoxal-phosphate dependent enzyme</fullName>
    </submittedName>
</protein>
<evidence type="ECO:0000256" key="3">
    <source>
        <dbReference type="ARBA" id="ARBA00023239"/>
    </source>
</evidence>
<dbReference type="InterPro" id="IPR036052">
    <property type="entry name" value="TrpB-like_PALP_sf"/>
</dbReference>
<evidence type="ECO:0000313" key="6">
    <source>
        <dbReference type="EMBL" id="MFC4826246.1"/>
    </source>
</evidence>
<organism evidence="6 7">
    <name type="scientific">Halorussus aquaticus</name>
    <dbReference type="NCBI Taxonomy" id="2953748"/>
    <lineage>
        <taxon>Archaea</taxon>
        <taxon>Methanobacteriati</taxon>
        <taxon>Methanobacteriota</taxon>
        <taxon>Stenosarchaea group</taxon>
        <taxon>Halobacteria</taxon>
        <taxon>Halobacteriales</taxon>
        <taxon>Haladaptataceae</taxon>
        <taxon>Halorussus</taxon>
    </lineage>
</organism>
<dbReference type="Gene3D" id="3.40.50.1100">
    <property type="match status" value="2"/>
</dbReference>